<organism evidence="7 8">
    <name type="scientific">Streptomyces tanashiensis</name>
    <dbReference type="NCBI Taxonomy" id="67367"/>
    <lineage>
        <taxon>Bacteria</taxon>
        <taxon>Bacillati</taxon>
        <taxon>Actinomycetota</taxon>
        <taxon>Actinomycetes</taxon>
        <taxon>Kitasatosporales</taxon>
        <taxon>Streptomycetaceae</taxon>
        <taxon>Streptomyces</taxon>
    </lineage>
</organism>
<name>A0ABY6R934_9ACTN</name>
<dbReference type="InterPro" id="IPR003593">
    <property type="entry name" value="AAA+_ATPase"/>
</dbReference>
<dbReference type="PROSITE" id="PS50893">
    <property type="entry name" value="ABC_TRANSPORTER_2"/>
    <property type="match status" value="1"/>
</dbReference>
<dbReference type="SUPFAM" id="SSF52540">
    <property type="entry name" value="P-loop containing nucleoside triphosphate hydrolases"/>
    <property type="match status" value="1"/>
</dbReference>
<evidence type="ECO:0000256" key="1">
    <source>
        <dbReference type="ARBA" id="ARBA00004202"/>
    </source>
</evidence>
<keyword evidence="8" id="KW-1185">Reference proteome</keyword>
<dbReference type="InterPro" id="IPR050763">
    <property type="entry name" value="ABC_transporter_ATP-binding"/>
</dbReference>
<gene>
    <name evidence="7" type="ORF">LDH80_38000</name>
</gene>
<evidence type="ECO:0000259" key="6">
    <source>
        <dbReference type="PROSITE" id="PS50893"/>
    </source>
</evidence>
<keyword evidence="4 7" id="KW-0067">ATP-binding</keyword>
<keyword evidence="3" id="KW-0547">Nucleotide-binding</keyword>
<proteinExistence type="predicted"/>
<dbReference type="Pfam" id="PF00005">
    <property type="entry name" value="ABC_tran"/>
    <property type="match status" value="1"/>
</dbReference>
<dbReference type="SMART" id="SM00382">
    <property type="entry name" value="AAA"/>
    <property type="match status" value="1"/>
</dbReference>
<dbReference type="GeneID" id="95605356"/>
<dbReference type="Gene3D" id="3.40.50.300">
    <property type="entry name" value="P-loop containing nucleotide triphosphate hydrolases"/>
    <property type="match status" value="1"/>
</dbReference>
<dbReference type="PANTHER" id="PTHR42711:SF1">
    <property type="entry name" value="ABC-TRANSPORT PROTEIN, ATP-BINDING COMPONENT"/>
    <property type="match status" value="1"/>
</dbReference>
<keyword evidence="5" id="KW-0046">Antibiotic resistance</keyword>
<dbReference type="GO" id="GO:0005524">
    <property type="term" value="F:ATP binding"/>
    <property type="evidence" value="ECO:0007669"/>
    <property type="project" value="UniProtKB-KW"/>
</dbReference>
<evidence type="ECO:0000313" key="8">
    <source>
        <dbReference type="Proteomes" id="UP001164506"/>
    </source>
</evidence>
<comment type="subcellular location">
    <subcellularLocation>
        <location evidence="1">Cell membrane</location>
        <topology evidence="1">Peripheral membrane protein</topology>
    </subcellularLocation>
</comment>
<dbReference type="RefSeq" id="WP_267260264.1">
    <property type="nucleotide sequence ID" value="NZ_CP084204.1"/>
</dbReference>
<evidence type="ECO:0000313" key="7">
    <source>
        <dbReference type="EMBL" id="UZX26122.1"/>
    </source>
</evidence>
<dbReference type="InterPro" id="IPR003439">
    <property type="entry name" value="ABC_transporter-like_ATP-bd"/>
</dbReference>
<keyword evidence="2" id="KW-0813">Transport</keyword>
<feature type="domain" description="ABC transporter" evidence="6">
    <location>
        <begin position="5"/>
        <end position="258"/>
    </location>
</feature>
<evidence type="ECO:0000256" key="5">
    <source>
        <dbReference type="ARBA" id="ARBA00023251"/>
    </source>
</evidence>
<dbReference type="Proteomes" id="UP001164506">
    <property type="component" value="Chromosome"/>
</dbReference>
<sequence length="337" mass="37492">MPTLIRAEGLTKYYRRPRRYEGAFGGLRTLITRQYDEVRAVDGVDFTVSDGELVGYLGPNGAGKSTTIKMMTGVLVPTSGLIEVDGTAPWRDREKNAMHIGVVFGQRSQLWWDLPLVDSFTLLGKMYRMSEADYRRRLDGFIDLLDLGPFLDRPVRQLSLGQRMRGDLAAAMLHEPSILYLDEPTIGLDAVARDRMRDFIAEMNRESGTTIVLTTHDLVDVEALCNRVVFIDKGRVLYDGSVVDLKATYAPHRTLVVQLASGFTAARAAELLGPEVPGAVIADEEPTLRIRFEANRISAQEIISAVTSRCPVTDLSIVEPELEDVMRTLYGNRTIAV</sequence>
<dbReference type="InterPro" id="IPR027417">
    <property type="entry name" value="P-loop_NTPase"/>
</dbReference>
<protein>
    <submittedName>
        <fullName evidence="7">ATP-binding cassette domain-containing protein</fullName>
    </submittedName>
</protein>
<evidence type="ECO:0000256" key="3">
    <source>
        <dbReference type="ARBA" id="ARBA00022741"/>
    </source>
</evidence>
<dbReference type="PANTHER" id="PTHR42711">
    <property type="entry name" value="ABC TRANSPORTER ATP-BINDING PROTEIN"/>
    <property type="match status" value="1"/>
</dbReference>
<dbReference type="EMBL" id="CP084204">
    <property type="protein sequence ID" value="UZX26122.1"/>
    <property type="molecule type" value="Genomic_DNA"/>
</dbReference>
<reference evidence="7" key="1">
    <citation type="submission" date="2021-09" db="EMBL/GenBank/DDBJ databases">
        <title>Complete genome sequence and metabolic characterization of Streptomyces tanashiensis DSM 731 the producer of antibacterial Kalafungin and diverse secondary metabolites.</title>
        <authorList>
            <person name="Abbasi M.N."/>
            <person name="Anwar M.N."/>
            <person name="Alam K."/>
            <person name="Shoaib M."/>
            <person name="Lin Z."/>
            <person name="Hayat M."/>
            <person name="Ali M.I."/>
            <person name="Malik H.M.T."/>
            <person name="Ahmed I."/>
            <person name="Li A."/>
            <person name="Hailong Wang H."/>
            <person name="Zhang Y."/>
        </authorList>
    </citation>
    <scope>NUCLEOTIDE SEQUENCE</scope>
    <source>
        <strain evidence="7">Kala</strain>
    </source>
</reference>
<evidence type="ECO:0000256" key="4">
    <source>
        <dbReference type="ARBA" id="ARBA00022840"/>
    </source>
</evidence>
<accession>A0ABY6R934</accession>
<evidence type="ECO:0000256" key="2">
    <source>
        <dbReference type="ARBA" id="ARBA00022448"/>
    </source>
</evidence>